<accession>G0MGN1</accession>
<protein>
    <submittedName>
        <fullName evidence="2">Uncharacterized protein</fullName>
    </submittedName>
</protein>
<dbReference type="InParanoid" id="G0MGN1"/>
<gene>
    <name evidence="2" type="ORF">CAEBREN_18933</name>
</gene>
<dbReference type="AlphaFoldDB" id="G0MGN1"/>
<dbReference type="EMBL" id="GL379793">
    <property type="protein sequence ID" value="EGT56506.1"/>
    <property type="molecule type" value="Genomic_DNA"/>
</dbReference>
<dbReference type="HOGENOM" id="CLU_1385270_0_0_1"/>
<sequence>MTSRANQEKEKLCCCTQHEIRRIKKGMKSLEVLWLKKSKPKILVKTVSTRRSQESNRHSQSESDFHQKLKTVVYRLDEADSNAVMKSSKQDPCASSTALNELLLIGVSSGWCSVENTEMDRAATQNISLCQTFHEQPTTFASIVSLRFEESRVLESIVTRIQTRTSRLNIQADPETSKSSELVKPPGPIPRSPESPV</sequence>
<evidence type="ECO:0000313" key="2">
    <source>
        <dbReference type="EMBL" id="EGT56506.1"/>
    </source>
</evidence>
<feature type="region of interest" description="Disordered" evidence="1">
    <location>
        <begin position="168"/>
        <end position="197"/>
    </location>
</feature>
<organism evidence="3">
    <name type="scientific">Caenorhabditis brenneri</name>
    <name type="common">Nematode worm</name>
    <dbReference type="NCBI Taxonomy" id="135651"/>
    <lineage>
        <taxon>Eukaryota</taxon>
        <taxon>Metazoa</taxon>
        <taxon>Ecdysozoa</taxon>
        <taxon>Nematoda</taxon>
        <taxon>Chromadorea</taxon>
        <taxon>Rhabditida</taxon>
        <taxon>Rhabditina</taxon>
        <taxon>Rhabditomorpha</taxon>
        <taxon>Rhabditoidea</taxon>
        <taxon>Rhabditidae</taxon>
        <taxon>Peloderinae</taxon>
        <taxon>Caenorhabditis</taxon>
    </lineage>
</organism>
<feature type="compositionally biased region" description="Pro residues" evidence="1">
    <location>
        <begin position="185"/>
        <end position="197"/>
    </location>
</feature>
<dbReference type="Proteomes" id="UP000008068">
    <property type="component" value="Unassembled WGS sequence"/>
</dbReference>
<evidence type="ECO:0000313" key="3">
    <source>
        <dbReference type="Proteomes" id="UP000008068"/>
    </source>
</evidence>
<keyword evidence="3" id="KW-1185">Reference proteome</keyword>
<name>G0MGN1_CAEBE</name>
<reference evidence="3" key="1">
    <citation type="submission" date="2011-07" db="EMBL/GenBank/DDBJ databases">
        <authorList>
            <consortium name="Caenorhabditis brenneri Sequencing and Analysis Consortium"/>
            <person name="Wilson R.K."/>
        </authorList>
    </citation>
    <scope>NUCLEOTIDE SEQUENCE [LARGE SCALE GENOMIC DNA]</scope>
    <source>
        <strain evidence="3">PB2801</strain>
    </source>
</reference>
<proteinExistence type="predicted"/>
<evidence type="ECO:0000256" key="1">
    <source>
        <dbReference type="SAM" id="MobiDB-lite"/>
    </source>
</evidence>